<reference evidence="2 3" key="1">
    <citation type="journal article" date="2016" name="Int. J. Syst. Evol. Microbiol.">
        <title>Paraphotobacterium marinum gen. nov., sp. nov., a member of the family Vibrionaceae, isolated from surface seawater.</title>
        <authorList>
            <person name="Huang Z."/>
            <person name="Dong C."/>
            <person name="Shao Z."/>
        </authorList>
    </citation>
    <scope>NUCLEOTIDE SEQUENCE [LARGE SCALE GENOMIC DNA]</scope>
    <source>
        <strain evidence="2 3">NSCS20N07D</strain>
    </source>
</reference>
<dbReference type="EMBL" id="CP022355">
    <property type="protein sequence ID" value="ASK78816.1"/>
    <property type="molecule type" value="Genomic_DNA"/>
</dbReference>
<feature type="transmembrane region" description="Helical" evidence="1">
    <location>
        <begin position="24"/>
        <end position="47"/>
    </location>
</feature>
<evidence type="ECO:0000313" key="3">
    <source>
        <dbReference type="Proteomes" id="UP000242175"/>
    </source>
</evidence>
<evidence type="ECO:0008006" key="4">
    <source>
        <dbReference type="Google" id="ProtNLM"/>
    </source>
</evidence>
<dbReference type="InterPro" id="IPR025686">
    <property type="entry name" value="Glucos_trans_II"/>
</dbReference>
<gene>
    <name evidence="2" type="ORF">CF386_07320</name>
</gene>
<accession>A0A220VF11</accession>
<evidence type="ECO:0000313" key="2">
    <source>
        <dbReference type="EMBL" id="ASK78816.1"/>
    </source>
</evidence>
<keyword evidence="1" id="KW-0812">Transmembrane</keyword>
<protein>
    <recommendedName>
        <fullName evidence="4">Glycosyltransferase RgtA/B/C/D-like domain-containing protein</fullName>
    </recommendedName>
</protein>
<keyword evidence="1" id="KW-0472">Membrane</keyword>
<keyword evidence="1" id="KW-1133">Transmembrane helix</keyword>
<dbReference type="RefSeq" id="WP_089073724.1">
    <property type="nucleotide sequence ID" value="NZ_CBCSAM010000001.1"/>
</dbReference>
<feature type="transmembrane region" description="Helical" evidence="1">
    <location>
        <begin position="295"/>
        <end position="317"/>
    </location>
</feature>
<dbReference type="OrthoDB" id="1317478at2"/>
<feature type="transmembrane region" description="Helical" evidence="1">
    <location>
        <begin position="207"/>
        <end position="227"/>
    </location>
</feature>
<feature type="transmembrane region" description="Helical" evidence="1">
    <location>
        <begin position="350"/>
        <end position="370"/>
    </location>
</feature>
<name>A0A220VF11_9GAMM</name>
<evidence type="ECO:0000256" key="1">
    <source>
        <dbReference type="SAM" id="Phobius"/>
    </source>
</evidence>
<feature type="transmembrane region" description="Helical" evidence="1">
    <location>
        <begin position="136"/>
        <end position="155"/>
    </location>
</feature>
<sequence length="488" mass="56678">MKIPKFDIINFTDVLNREHFNKKVLMILLIASLAFYYPVIYAGSLYADDVFRVFQGSYGWSGLGRFFANDIARLYSGMHGDILDISPLTWFLCIGLIGFCAKLIFVKFNPRFPKFAFTLALVFIINPFFIQNLLYRYDSLGMTLALFFVVLSFSINDDYKNYISALLKVILLIISLNFYQPMSNLFLGLVGIEFLLMTWDKAKFRSLFKFILLNVAIFVVANIFYLFELKVFGVSSRGQLLPLELNSILKITNNLIEGFIPFVTFWSYYKKSLMLLLPFLIISLSYILIHKNYHVLVGFVFSSIIVIFSGIGGMAILTQQIYAPRTLSYFPILMMLVVLFLSFGKNKLKWAILIPIFYCFIFSSNVGNILKTQSEFEKPIFENLTVDLYSLKNINFYHSIGGVKYSHYLDNILKEVPFNGYLERSGWNTVGRIMEYDGMKQVKFEWSGPLKKTLEKYNKIKNDLVLKIDRTPFYKIYTYNKVGYIVWL</sequence>
<dbReference type="AlphaFoldDB" id="A0A220VF11"/>
<feature type="transmembrane region" description="Helical" evidence="1">
    <location>
        <begin position="88"/>
        <end position="105"/>
    </location>
</feature>
<proteinExistence type="predicted"/>
<dbReference type="KEGG" id="pmai:CF386_07320"/>
<organism evidence="2 3">
    <name type="scientific">Paraphotobacterium marinum</name>
    <dbReference type="NCBI Taxonomy" id="1755811"/>
    <lineage>
        <taxon>Bacteria</taxon>
        <taxon>Pseudomonadati</taxon>
        <taxon>Pseudomonadota</taxon>
        <taxon>Gammaproteobacteria</taxon>
        <taxon>Vibrionales</taxon>
        <taxon>Vibrionaceae</taxon>
        <taxon>Paraphotobacterium</taxon>
    </lineage>
</organism>
<feature type="transmembrane region" description="Helical" evidence="1">
    <location>
        <begin position="326"/>
        <end position="344"/>
    </location>
</feature>
<feature type="transmembrane region" description="Helical" evidence="1">
    <location>
        <begin position="273"/>
        <end position="289"/>
    </location>
</feature>
<keyword evidence="3" id="KW-1185">Reference proteome</keyword>
<dbReference type="Pfam" id="PF14264">
    <property type="entry name" value="Glucos_trans_II"/>
    <property type="match status" value="1"/>
</dbReference>
<dbReference type="Proteomes" id="UP000242175">
    <property type="component" value="Chromosome large"/>
</dbReference>